<keyword evidence="4 7" id="KW-0472">Membrane</keyword>
<dbReference type="InterPro" id="IPR001878">
    <property type="entry name" value="Znf_CCHC"/>
</dbReference>
<dbReference type="Pfam" id="PF02093">
    <property type="entry name" value="Gag_p30"/>
    <property type="match status" value="1"/>
</dbReference>
<dbReference type="SMART" id="SM00343">
    <property type="entry name" value="ZnF_C2HC"/>
    <property type="match status" value="1"/>
</dbReference>
<organism evidence="9">
    <name type="scientific">Feline leukemia virus</name>
    <dbReference type="NCBI Taxonomy" id="11768"/>
    <lineage>
        <taxon>Viruses</taxon>
        <taxon>Riboviria</taxon>
        <taxon>Pararnavirae</taxon>
        <taxon>Artverviricota</taxon>
        <taxon>Revtraviricetes</taxon>
        <taxon>Ortervirales</taxon>
        <taxon>Retroviridae</taxon>
        <taxon>Orthoretrovirinae</taxon>
        <taxon>Gammaretrovirus</taxon>
        <taxon>Gammaretrovirus felleu</taxon>
    </lineage>
</organism>
<name>I7HEG0_FLV</name>
<comment type="subcellular location">
    <subcellularLocation>
        <location evidence="1">Host cell membrane</location>
    </subcellularLocation>
</comment>
<keyword evidence="5" id="KW-0479">Metal-binding</keyword>
<feature type="region of interest" description="Disordered" evidence="6">
    <location>
        <begin position="506"/>
        <end position="529"/>
    </location>
</feature>
<keyword evidence="2" id="KW-1032">Host cell membrane</keyword>
<protein>
    <submittedName>
        <fullName evidence="9">Gag protein</fullName>
    </submittedName>
</protein>
<dbReference type="GO" id="GO:0008270">
    <property type="term" value="F:zinc ion binding"/>
    <property type="evidence" value="ECO:0007669"/>
    <property type="project" value="UniProtKB-KW"/>
</dbReference>
<feature type="compositionally biased region" description="Pro residues" evidence="6">
    <location>
        <begin position="174"/>
        <end position="209"/>
    </location>
</feature>
<evidence type="ECO:0000256" key="5">
    <source>
        <dbReference type="PROSITE-ProRule" id="PRU00047"/>
    </source>
</evidence>
<evidence type="ECO:0000256" key="6">
    <source>
        <dbReference type="SAM" id="MobiDB-lite"/>
    </source>
</evidence>
<feature type="compositionally biased region" description="Pro residues" evidence="6">
    <location>
        <begin position="244"/>
        <end position="260"/>
    </location>
</feature>
<feature type="compositionally biased region" description="Pro residues" evidence="6">
    <location>
        <begin position="218"/>
        <end position="234"/>
    </location>
</feature>
<dbReference type="InterPro" id="IPR010999">
    <property type="entry name" value="Retrovr_matrix"/>
</dbReference>
<feature type="region of interest" description="Disordered" evidence="6">
    <location>
        <begin position="174"/>
        <end position="296"/>
    </location>
</feature>
<evidence type="ECO:0000313" key="9">
    <source>
        <dbReference type="EMBL" id="BAM33587.1"/>
    </source>
</evidence>
<reference evidence="9" key="1">
    <citation type="journal article" date="2012" name="J. Virol.">
        <title>Infectious endogenous retroviruses in cats and emergence of recombinant viruses.</title>
        <authorList>
            <person name="Anai Y."/>
            <person name="Ochi H."/>
            <person name="Watanabe S."/>
            <person name="Nakagawa S."/>
            <person name="Kawamura M."/>
            <person name="Gojobori T."/>
            <person name="Nishigaki K."/>
        </authorList>
    </citation>
    <scope>NUCLEOTIDE SEQUENCE</scope>
</reference>
<evidence type="ECO:0000256" key="7">
    <source>
        <dbReference type="SAM" id="Phobius"/>
    </source>
</evidence>
<organismHost>
    <name type="scientific">Felidae</name>
    <name type="common">cat family</name>
    <dbReference type="NCBI Taxonomy" id="9681"/>
</organismHost>
<dbReference type="Gene3D" id="1.10.150.180">
    <property type="entry name" value="Gamma-retroviral matrix domain"/>
    <property type="match status" value="1"/>
</dbReference>
<dbReference type="Gene3D" id="1.10.375.10">
    <property type="entry name" value="Human Immunodeficiency Virus Type 1 Capsid Protein"/>
    <property type="match status" value="1"/>
</dbReference>
<accession>I7HEG0</accession>
<dbReference type="SUPFAM" id="SSF47943">
    <property type="entry name" value="Retrovirus capsid protein, N-terminal core domain"/>
    <property type="match status" value="1"/>
</dbReference>
<feature type="domain" description="CCHC-type" evidence="8">
    <location>
        <begin position="564"/>
        <end position="579"/>
    </location>
</feature>
<dbReference type="InterPro" id="IPR050462">
    <property type="entry name" value="Retroviral_Gag-Pol_poly"/>
</dbReference>
<dbReference type="GO" id="GO:0020002">
    <property type="term" value="C:host cell plasma membrane"/>
    <property type="evidence" value="ECO:0007669"/>
    <property type="project" value="UniProtKB-SubCell"/>
</dbReference>
<evidence type="ECO:0000256" key="3">
    <source>
        <dbReference type="ARBA" id="ARBA00022870"/>
    </source>
</evidence>
<keyword evidence="7" id="KW-0812">Transmembrane</keyword>
<feature type="compositionally biased region" description="Basic and acidic residues" evidence="6">
    <location>
        <begin position="506"/>
        <end position="523"/>
    </location>
</feature>
<keyword evidence="7" id="KW-1133">Transmembrane helix</keyword>
<evidence type="ECO:0000256" key="2">
    <source>
        <dbReference type="ARBA" id="ARBA00022511"/>
    </source>
</evidence>
<dbReference type="PROSITE" id="PS50158">
    <property type="entry name" value="ZF_CCHC"/>
    <property type="match status" value="1"/>
</dbReference>
<dbReference type="InterPro" id="IPR003036">
    <property type="entry name" value="Gag_P30"/>
</dbReference>
<dbReference type="GO" id="GO:0003676">
    <property type="term" value="F:nucleic acid binding"/>
    <property type="evidence" value="ECO:0007669"/>
    <property type="project" value="InterPro"/>
</dbReference>
<dbReference type="InterPro" id="IPR008919">
    <property type="entry name" value="Retrov_capsid_N"/>
</dbReference>
<dbReference type="InterPro" id="IPR000840">
    <property type="entry name" value="G_retro_matrix"/>
</dbReference>
<keyword evidence="5" id="KW-0862">Zinc</keyword>
<dbReference type="Gene3D" id="4.10.60.10">
    <property type="entry name" value="Zinc finger, CCHC-type"/>
    <property type="match status" value="1"/>
</dbReference>
<sequence>MSGASSRTATGAKLFGISSVLGEYRVLIGDEGAGPSRSPSEVSFSVWYRSRAARLVILCLVASFLVRCLTFLIAEAVMGQTVTTPLSLTLNHWSEVQVRARNQGVEVRKKKWITLCEAEWVMMNVGWPREGTFTIDNISQVEERIFAPGPYGHPDQIPYITTWRSLATDPPPWVRPFLPPPKHPRTDPPAPLSPHPLSPQPLSPQPSAPPISSLYPVLPKPDPPKAPVLPPDPSSPLIDLLTEEPPPYPGGHGPTPPSGPRTPTASPIASRLRERRENPAEESQALPLREGPNNRPQYWPFSASDLYNWKLHNPPFSQDPVALTNLIESILVTHQPTWDDCQQLLQALLTAEERQRVLLEARKQVPGEDGRPTQLPNVVDEAFPLTRPNWDFATPAGREHLRLYRQLLLAGLRGAARRPTNLAQVKQVVQGKEETPASFLERLKEAYRMYTPYDPEDPGQAASVILSFIYQSSPDIRNKLQRLEGLQGFTLSDLLKEAEKIYNKRETPEEREERLWQRQEERDKKRHKEMTKVLATVVAQNRDKNREESKLGDQRKIPLGKDQCAYCKEKGHWVRDCPKRPRKKPADSTLLNLED</sequence>
<proteinExistence type="predicted"/>
<dbReference type="Pfam" id="PF01140">
    <property type="entry name" value="Gag_MA"/>
    <property type="match status" value="1"/>
</dbReference>
<dbReference type="SUPFAM" id="SSF57756">
    <property type="entry name" value="Retrovirus zinc finger-like domains"/>
    <property type="match status" value="1"/>
</dbReference>
<dbReference type="Pfam" id="PF00098">
    <property type="entry name" value="zf-CCHC"/>
    <property type="match status" value="1"/>
</dbReference>
<evidence type="ECO:0000256" key="1">
    <source>
        <dbReference type="ARBA" id="ARBA00004165"/>
    </source>
</evidence>
<gene>
    <name evidence="9" type="primary">gag</name>
</gene>
<dbReference type="PANTHER" id="PTHR33166">
    <property type="entry name" value="GAG_P30 DOMAIN-CONTAINING PROTEIN"/>
    <property type="match status" value="1"/>
</dbReference>
<feature type="region of interest" description="Disordered" evidence="6">
    <location>
        <begin position="575"/>
        <end position="595"/>
    </location>
</feature>
<evidence type="ECO:0000256" key="4">
    <source>
        <dbReference type="ARBA" id="ARBA00023136"/>
    </source>
</evidence>
<keyword evidence="5" id="KW-0863">Zinc-finger</keyword>
<feature type="transmembrane region" description="Helical" evidence="7">
    <location>
        <begin position="55"/>
        <end position="74"/>
    </location>
</feature>
<dbReference type="InterPro" id="IPR036946">
    <property type="entry name" value="G_retro_matrix_sf"/>
</dbReference>
<dbReference type="InterPro" id="IPR036875">
    <property type="entry name" value="Znf_CCHC_sf"/>
</dbReference>
<dbReference type="EMBL" id="AB673427">
    <property type="protein sequence ID" value="BAM33587.1"/>
    <property type="molecule type" value="Genomic_DNA"/>
</dbReference>
<dbReference type="GO" id="GO:0019068">
    <property type="term" value="P:virion assembly"/>
    <property type="evidence" value="ECO:0007669"/>
    <property type="project" value="InterPro"/>
</dbReference>
<dbReference type="SUPFAM" id="SSF47836">
    <property type="entry name" value="Retroviral matrix proteins"/>
    <property type="match status" value="1"/>
</dbReference>
<keyword evidence="3" id="KW-1043">Host membrane</keyword>
<evidence type="ECO:0000259" key="8">
    <source>
        <dbReference type="PROSITE" id="PS50158"/>
    </source>
</evidence>